<sequence>MEDRPNERIDGMVEHNNLNTMEMRNVRVYEPVTTVTTRIFTKNVAHMNPNLDKKSKVAIKEQGEINVDEIGLNVGEDKALTRNNLKGAHSISLKVCKLAQRVLHLGGDLEREYGQPSMNQSSDEEGLWDDSHMYSFADGDG</sequence>
<reference evidence="2 4" key="1">
    <citation type="journal article" date="2024" name="G3 (Bethesda)">
        <title>Genome assembly of Hibiscus sabdariffa L. provides insights into metabolisms of medicinal natural products.</title>
        <authorList>
            <person name="Kim T."/>
        </authorList>
    </citation>
    <scope>NUCLEOTIDE SEQUENCE [LARGE SCALE GENOMIC DNA]</scope>
    <source>
        <strain evidence="2">TK-2024</strain>
        <tissue evidence="2">Old leaves</tissue>
    </source>
</reference>
<protein>
    <submittedName>
        <fullName evidence="2">Uncharacterized protein</fullName>
    </submittedName>
</protein>
<keyword evidence="4" id="KW-1185">Reference proteome</keyword>
<evidence type="ECO:0000313" key="3">
    <source>
        <dbReference type="EMBL" id="KAK8516007.1"/>
    </source>
</evidence>
<comment type="caution">
    <text evidence="2">The sequence shown here is derived from an EMBL/GenBank/DDBJ whole genome shotgun (WGS) entry which is preliminary data.</text>
</comment>
<evidence type="ECO:0000313" key="2">
    <source>
        <dbReference type="EMBL" id="KAK8482336.1"/>
    </source>
</evidence>
<proteinExistence type="predicted"/>
<evidence type="ECO:0000313" key="4">
    <source>
        <dbReference type="Proteomes" id="UP001472677"/>
    </source>
</evidence>
<name>A0ABR1ZPJ6_9ROSI</name>
<organism evidence="2 4">
    <name type="scientific">Hibiscus sabdariffa</name>
    <name type="common">roselle</name>
    <dbReference type="NCBI Taxonomy" id="183260"/>
    <lineage>
        <taxon>Eukaryota</taxon>
        <taxon>Viridiplantae</taxon>
        <taxon>Streptophyta</taxon>
        <taxon>Embryophyta</taxon>
        <taxon>Tracheophyta</taxon>
        <taxon>Spermatophyta</taxon>
        <taxon>Magnoliopsida</taxon>
        <taxon>eudicotyledons</taxon>
        <taxon>Gunneridae</taxon>
        <taxon>Pentapetalae</taxon>
        <taxon>rosids</taxon>
        <taxon>malvids</taxon>
        <taxon>Malvales</taxon>
        <taxon>Malvaceae</taxon>
        <taxon>Malvoideae</taxon>
        <taxon>Hibiscus</taxon>
    </lineage>
</organism>
<gene>
    <name evidence="2" type="ORF">V6N12_057985</name>
    <name evidence="3" type="ORF">V6N12_066844</name>
</gene>
<dbReference type="EMBL" id="JBBPBM010001736">
    <property type="protein sequence ID" value="KAK8482336.1"/>
    <property type="molecule type" value="Genomic_DNA"/>
</dbReference>
<accession>A0ABR1ZPJ6</accession>
<dbReference type="EMBL" id="JBBPBM010000061">
    <property type="protein sequence ID" value="KAK8516007.1"/>
    <property type="molecule type" value="Genomic_DNA"/>
</dbReference>
<evidence type="ECO:0000256" key="1">
    <source>
        <dbReference type="SAM" id="MobiDB-lite"/>
    </source>
</evidence>
<feature type="region of interest" description="Disordered" evidence="1">
    <location>
        <begin position="113"/>
        <end position="141"/>
    </location>
</feature>
<dbReference type="Proteomes" id="UP001472677">
    <property type="component" value="Unassembled WGS sequence"/>
</dbReference>